<gene>
    <name evidence="3" type="ORF">GOP47_0014338</name>
</gene>
<evidence type="ECO:0000313" key="4">
    <source>
        <dbReference type="Proteomes" id="UP000886520"/>
    </source>
</evidence>
<sequence length="283" mass="31660">MESVDGQSDADYLEVQLLTDPVENADSGKILHTATFSDFEERFVNYETLQWIVISLLLIPAWGVGVVLLLYTPIRRYIMRRDFRLRKLYVTSDAIVYKATRPAFIPWLGVSKIDKCILLPLITDIVLEQGCLQSIFGLHSLRIETLGQGPLDAYGISVCGMTNPRQFRKVVLMAASIVRKDGSLPEQSPIHEGDVVLGLSKLHFPGGSQSHSFSSPRATMDTPRQVLSPRYADVHDRYQSTSGEVVLRKLEDVRLHAKKLEALILRQQGQALEILSDVSDPEG</sequence>
<dbReference type="EMBL" id="JABFUD020000014">
    <property type="protein sequence ID" value="KAI5069995.1"/>
    <property type="molecule type" value="Genomic_DNA"/>
</dbReference>
<accession>A0A9D4ULG1</accession>
<dbReference type="PANTHER" id="PTHR35410">
    <property type="entry name" value="EXPRESSED PROTEIN"/>
    <property type="match status" value="1"/>
</dbReference>
<keyword evidence="1" id="KW-0472">Membrane</keyword>
<name>A0A9D4ULG1_ADICA</name>
<keyword evidence="1" id="KW-1133">Transmembrane helix</keyword>
<evidence type="ECO:0000256" key="1">
    <source>
        <dbReference type="SAM" id="Phobius"/>
    </source>
</evidence>
<evidence type="ECO:0000313" key="3">
    <source>
        <dbReference type="EMBL" id="KAI5069995.1"/>
    </source>
</evidence>
<dbReference type="Proteomes" id="UP000886520">
    <property type="component" value="Chromosome 14"/>
</dbReference>
<evidence type="ECO:0000259" key="2">
    <source>
        <dbReference type="Pfam" id="PF24649"/>
    </source>
</evidence>
<reference evidence="3" key="1">
    <citation type="submission" date="2021-01" db="EMBL/GenBank/DDBJ databases">
        <title>Adiantum capillus-veneris genome.</title>
        <authorList>
            <person name="Fang Y."/>
            <person name="Liao Q."/>
        </authorList>
    </citation>
    <scope>NUCLEOTIDE SEQUENCE</scope>
    <source>
        <strain evidence="3">H3</strain>
        <tissue evidence="3">Leaf</tissue>
    </source>
</reference>
<feature type="domain" description="DUF7642" evidence="2">
    <location>
        <begin position="81"/>
        <end position="179"/>
    </location>
</feature>
<dbReference type="Pfam" id="PF24649">
    <property type="entry name" value="DUF7642"/>
    <property type="match status" value="1"/>
</dbReference>
<feature type="transmembrane region" description="Helical" evidence="1">
    <location>
        <begin position="49"/>
        <end position="71"/>
    </location>
</feature>
<comment type="caution">
    <text evidence="3">The sequence shown here is derived from an EMBL/GenBank/DDBJ whole genome shotgun (WGS) entry which is preliminary data.</text>
</comment>
<dbReference type="AlphaFoldDB" id="A0A9D4ULG1"/>
<keyword evidence="4" id="KW-1185">Reference proteome</keyword>
<dbReference type="InterPro" id="IPR056059">
    <property type="entry name" value="DUF7642"/>
</dbReference>
<organism evidence="3 4">
    <name type="scientific">Adiantum capillus-veneris</name>
    <name type="common">Maidenhair fern</name>
    <dbReference type="NCBI Taxonomy" id="13818"/>
    <lineage>
        <taxon>Eukaryota</taxon>
        <taxon>Viridiplantae</taxon>
        <taxon>Streptophyta</taxon>
        <taxon>Embryophyta</taxon>
        <taxon>Tracheophyta</taxon>
        <taxon>Polypodiopsida</taxon>
        <taxon>Polypodiidae</taxon>
        <taxon>Polypodiales</taxon>
        <taxon>Pteridineae</taxon>
        <taxon>Pteridaceae</taxon>
        <taxon>Vittarioideae</taxon>
        <taxon>Adiantum</taxon>
    </lineage>
</organism>
<proteinExistence type="predicted"/>
<dbReference type="OrthoDB" id="1930353at2759"/>
<keyword evidence="1" id="KW-0812">Transmembrane</keyword>
<dbReference type="PANTHER" id="PTHR35410:SF1">
    <property type="entry name" value="EXPRESSED PROTEIN"/>
    <property type="match status" value="1"/>
</dbReference>
<protein>
    <recommendedName>
        <fullName evidence="2">DUF7642 domain-containing protein</fullName>
    </recommendedName>
</protein>